<dbReference type="Proteomes" id="UP001652445">
    <property type="component" value="Unassembled WGS sequence"/>
</dbReference>
<dbReference type="PROSITE" id="PS00041">
    <property type="entry name" value="HTH_ARAC_FAMILY_1"/>
    <property type="match status" value="1"/>
</dbReference>
<evidence type="ECO:0000313" key="7">
    <source>
        <dbReference type="Proteomes" id="UP001652445"/>
    </source>
</evidence>
<keyword evidence="4" id="KW-1133">Transmembrane helix</keyword>
<organism evidence="6 7">
    <name type="scientific">Paenibacillus baimaensis</name>
    <dbReference type="NCBI Taxonomy" id="2982185"/>
    <lineage>
        <taxon>Bacteria</taxon>
        <taxon>Bacillati</taxon>
        <taxon>Bacillota</taxon>
        <taxon>Bacilli</taxon>
        <taxon>Bacillales</taxon>
        <taxon>Paenibacillaceae</taxon>
        <taxon>Paenibacillus</taxon>
    </lineage>
</organism>
<keyword evidence="4" id="KW-0472">Membrane</keyword>
<feature type="domain" description="HTH araC/xylS-type" evidence="5">
    <location>
        <begin position="668"/>
        <end position="765"/>
    </location>
</feature>
<dbReference type="InterPro" id="IPR018062">
    <property type="entry name" value="HTH_AraC-typ_CS"/>
</dbReference>
<dbReference type="SMART" id="SM00342">
    <property type="entry name" value="HTH_ARAC"/>
    <property type="match status" value="1"/>
</dbReference>
<keyword evidence="7" id="KW-1185">Reference proteome</keyword>
<sequence length="768" mass="88445">MIRIKWRKRTDTRTYRGHVFQRSLILILLVTIIPTILISVSSYYIGVRYIEREVERTHSLQQEYTIKQVNDALSHLQVSMNQWALNPIMSEKLRGIDFKDNYALTMEFYQSLTVMNNSSALIDQVYVYLDNPSRLVSDSQGIRKLSTEENELYRKLMTSKERLFWRSLDAAGKPGMFVIHKLPVIGEPFGAILVRLNEKQLMNIAGFDESLGGTIFIRNLDGYLLSRDHFSPRIKSLNEAIEQEIQTRTEPSSFRWSWNNEPFFVSTSTIPLTSWQLVSAVPLSEFVKPIVIVSRLILGVGIVGFILILFSSWYASVRLYQPIHRLVRTFISPSGFEPLLVPKDEITYIEDQWRHLNSESHMLQSRLEAHYSTLKIGFLLQLVQGHLLLLNEDEIRQRLEQYGWETENKRFVVVVVQLLGFQQLKGAFRDDEQPLVTFAAANIIEELTQHDDVCVMNLHDLSVGLFIMFPDRISSSEISNRLNEMAAEIGQSLHRILKMDTVVGLGKTMSSISQVPNAWAEVQQALRHRKLHESNQIIDLNEPMNEDNSAAKYPFTVENDLIHSLFIGLGDDSRRLLNVFFQELKKNSELELFLQQGSLKLLGSIQSSIMQSGIIQAGSLYDWGQLYAELLALKDIDAMCTWFDDKIIQPLITELAHNQNHKARQLIEIAIGMIRAEYHTDISLDLCADRLGVAASSLSKMFFQVTGLHFVDYITKVRLDHAKHFLMHSDLKMQEIAVRIGYQPAYFNRIFKKMEGMTPKDFRELHKV</sequence>
<evidence type="ECO:0000256" key="1">
    <source>
        <dbReference type="ARBA" id="ARBA00023015"/>
    </source>
</evidence>
<dbReference type="Pfam" id="PF12833">
    <property type="entry name" value="HTH_18"/>
    <property type="match status" value="1"/>
</dbReference>
<dbReference type="RefSeq" id="WP_262687885.1">
    <property type="nucleotide sequence ID" value="NZ_JAOQIO010000113.1"/>
</dbReference>
<evidence type="ECO:0000259" key="5">
    <source>
        <dbReference type="PROSITE" id="PS01124"/>
    </source>
</evidence>
<dbReference type="EMBL" id="JAOQIO010000113">
    <property type="protein sequence ID" value="MCU6797058.1"/>
    <property type="molecule type" value="Genomic_DNA"/>
</dbReference>
<keyword evidence="2" id="KW-0238">DNA-binding</keyword>
<reference evidence="6 7" key="1">
    <citation type="submission" date="2022-09" db="EMBL/GenBank/DDBJ databases">
        <authorList>
            <person name="Han X.L."/>
            <person name="Wang Q."/>
            <person name="Lu T."/>
        </authorList>
    </citation>
    <scope>NUCLEOTIDE SEQUENCE [LARGE SCALE GENOMIC DNA]</scope>
    <source>
        <strain evidence="6 7">WQ 127069</strain>
    </source>
</reference>
<dbReference type="PROSITE" id="PS01124">
    <property type="entry name" value="HTH_ARAC_FAMILY_2"/>
    <property type="match status" value="1"/>
</dbReference>
<evidence type="ECO:0000256" key="3">
    <source>
        <dbReference type="ARBA" id="ARBA00023163"/>
    </source>
</evidence>
<proteinExistence type="predicted"/>
<keyword evidence="1" id="KW-0805">Transcription regulation</keyword>
<accession>A0ABT2UQX6</accession>
<dbReference type="PANTHER" id="PTHR43280">
    <property type="entry name" value="ARAC-FAMILY TRANSCRIPTIONAL REGULATOR"/>
    <property type="match status" value="1"/>
</dbReference>
<gene>
    <name evidence="6" type="ORF">OB236_33505</name>
</gene>
<dbReference type="InterPro" id="IPR009057">
    <property type="entry name" value="Homeodomain-like_sf"/>
</dbReference>
<dbReference type="PANTHER" id="PTHR43280:SF28">
    <property type="entry name" value="HTH-TYPE TRANSCRIPTIONAL ACTIVATOR RHAS"/>
    <property type="match status" value="1"/>
</dbReference>
<evidence type="ECO:0000313" key="6">
    <source>
        <dbReference type="EMBL" id="MCU6797058.1"/>
    </source>
</evidence>
<comment type="caution">
    <text evidence="6">The sequence shown here is derived from an EMBL/GenBank/DDBJ whole genome shotgun (WGS) entry which is preliminary data.</text>
</comment>
<dbReference type="Gene3D" id="1.10.10.60">
    <property type="entry name" value="Homeodomain-like"/>
    <property type="match status" value="2"/>
</dbReference>
<name>A0ABT2UQX6_9BACL</name>
<protein>
    <submittedName>
        <fullName evidence="6">Helix-turn-helix domain-containing protein</fullName>
    </submittedName>
</protein>
<evidence type="ECO:0000256" key="2">
    <source>
        <dbReference type="ARBA" id="ARBA00023125"/>
    </source>
</evidence>
<feature type="transmembrane region" description="Helical" evidence="4">
    <location>
        <begin position="23"/>
        <end position="45"/>
    </location>
</feature>
<evidence type="ECO:0000256" key="4">
    <source>
        <dbReference type="SAM" id="Phobius"/>
    </source>
</evidence>
<dbReference type="InterPro" id="IPR041522">
    <property type="entry name" value="CdaR_GGDEF"/>
</dbReference>
<keyword evidence="3" id="KW-0804">Transcription</keyword>
<keyword evidence="4" id="KW-0812">Transmembrane</keyword>
<dbReference type="InterPro" id="IPR018060">
    <property type="entry name" value="HTH_AraC"/>
</dbReference>
<dbReference type="SUPFAM" id="SSF46689">
    <property type="entry name" value="Homeodomain-like"/>
    <property type="match status" value="2"/>
</dbReference>
<dbReference type="Pfam" id="PF17853">
    <property type="entry name" value="GGDEF_2"/>
    <property type="match status" value="1"/>
</dbReference>